<organism evidence="1">
    <name type="scientific">Rhizophora mucronata</name>
    <name type="common">Asiatic mangrove</name>
    <dbReference type="NCBI Taxonomy" id="61149"/>
    <lineage>
        <taxon>Eukaryota</taxon>
        <taxon>Viridiplantae</taxon>
        <taxon>Streptophyta</taxon>
        <taxon>Embryophyta</taxon>
        <taxon>Tracheophyta</taxon>
        <taxon>Spermatophyta</taxon>
        <taxon>Magnoliopsida</taxon>
        <taxon>eudicotyledons</taxon>
        <taxon>Gunneridae</taxon>
        <taxon>Pentapetalae</taxon>
        <taxon>rosids</taxon>
        <taxon>fabids</taxon>
        <taxon>Malpighiales</taxon>
        <taxon>Rhizophoraceae</taxon>
        <taxon>Rhizophora</taxon>
    </lineage>
</organism>
<proteinExistence type="predicted"/>
<evidence type="ECO:0000313" key="1">
    <source>
        <dbReference type="EMBL" id="MBW80989.1"/>
    </source>
</evidence>
<dbReference type="AlphaFoldDB" id="A0A2P2IIE1"/>
<sequence length="29" mass="3340">MLGSSSLLKFFVFVITLMFKHRPHCVMGI</sequence>
<protein>
    <submittedName>
        <fullName evidence="1">Uncharacterized protein</fullName>
    </submittedName>
</protein>
<reference evidence="1" key="1">
    <citation type="submission" date="2018-02" db="EMBL/GenBank/DDBJ databases">
        <title>Rhizophora mucronata_Transcriptome.</title>
        <authorList>
            <person name="Meera S.P."/>
            <person name="Sreeshan A."/>
            <person name="Augustine A."/>
        </authorList>
    </citation>
    <scope>NUCLEOTIDE SEQUENCE</scope>
    <source>
        <tissue evidence="1">Leaf</tissue>
    </source>
</reference>
<name>A0A2P2IIE1_RHIMU</name>
<dbReference type="EMBL" id="GGEC01000506">
    <property type="protein sequence ID" value="MBW80989.1"/>
    <property type="molecule type" value="Transcribed_RNA"/>
</dbReference>
<accession>A0A2P2IIE1</accession>